<dbReference type="CDD" id="cd01650">
    <property type="entry name" value="RT_nLTR_like"/>
    <property type="match status" value="1"/>
</dbReference>
<dbReference type="InterPro" id="IPR043502">
    <property type="entry name" value="DNA/RNA_pol_sf"/>
</dbReference>
<feature type="region of interest" description="Disordered" evidence="1">
    <location>
        <begin position="1"/>
        <end position="63"/>
    </location>
</feature>
<gene>
    <name evidence="3" type="ordered locus">LOC_Os03g13320</name>
</gene>
<dbReference type="Gene3D" id="3.60.10.10">
    <property type="entry name" value="Endonuclease/exonuclease/phosphatase"/>
    <property type="match status" value="1"/>
</dbReference>
<dbReference type="InterPro" id="IPR036691">
    <property type="entry name" value="Endo/exonu/phosph_ase_sf"/>
</dbReference>
<feature type="region of interest" description="Disordered" evidence="1">
    <location>
        <begin position="765"/>
        <end position="846"/>
    </location>
</feature>
<proteinExistence type="predicted"/>
<feature type="region of interest" description="Disordered" evidence="1">
    <location>
        <begin position="128"/>
        <end position="159"/>
    </location>
</feature>
<feature type="compositionally biased region" description="Acidic residues" evidence="1">
    <location>
        <begin position="27"/>
        <end position="38"/>
    </location>
</feature>
<feature type="region of interest" description="Disordered" evidence="1">
    <location>
        <begin position="201"/>
        <end position="224"/>
    </location>
</feature>
<feature type="compositionally biased region" description="Basic and acidic residues" evidence="1">
    <location>
        <begin position="827"/>
        <end position="841"/>
    </location>
</feature>
<dbReference type="SUPFAM" id="SSF56219">
    <property type="entry name" value="DNase I-like"/>
    <property type="match status" value="1"/>
</dbReference>
<evidence type="ECO:0000313" key="3">
    <source>
        <dbReference type="EMBL" id="ABF94843.1"/>
    </source>
</evidence>
<feature type="region of interest" description="Disordered" evidence="1">
    <location>
        <begin position="300"/>
        <end position="320"/>
    </location>
</feature>
<reference evidence="3" key="1">
    <citation type="journal article" date="2005" name="Genome Res.">
        <title>Sequence, annotation, and analysis of synteny between rice chromosome 3 and diverged grass species.</title>
        <authorList>
            <consortium name="Rice Chromosome 3 Sequencing Consortium"/>
            <person name="Buell C.R."/>
            <person name="Yuan Q."/>
            <person name="Ouyang S."/>
            <person name="Liu J."/>
            <person name="Zhu W."/>
            <person name="Wang A."/>
            <person name="Maiti R."/>
            <person name="Haas B."/>
            <person name="Wortman J."/>
            <person name="Pertea M."/>
            <person name="Jones K.M."/>
            <person name="Kim M."/>
            <person name="Overton L."/>
            <person name="Tsitrin T."/>
            <person name="Fadrosh D."/>
            <person name="Bera J."/>
            <person name="Weaver B."/>
            <person name="Jin S."/>
            <person name="Johri S."/>
            <person name="Reardon M."/>
            <person name="Webb K."/>
            <person name="Hill J."/>
            <person name="Moffat K."/>
            <person name="Tallon L."/>
            <person name="Van Aken S."/>
            <person name="Lewis M."/>
            <person name="Utterback T."/>
            <person name="Feldblyum T."/>
            <person name="Zismann V."/>
            <person name="Iobst S."/>
            <person name="Hsiao J."/>
            <person name="de Vazeille A.R."/>
            <person name="Salzberg S.L."/>
            <person name="White O."/>
            <person name="Fraser C."/>
            <person name="Yu Y."/>
            <person name="Kim H."/>
            <person name="Rambo T."/>
            <person name="Currie J."/>
            <person name="Collura K."/>
            <person name="Kernodle-Thompson S."/>
            <person name="Wei F."/>
            <person name="Kudrna K."/>
            <person name="Ammiraju J.S."/>
            <person name="Luo M."/>
            <person name="Goicoechea J.L."/>
            <person name="Wing R.A."/>
            <person name="Henry D."/>
            <person name="Oates R."/>
            <person name="Palmer M."/>
            <person name="Pries G."/>
            <person name="Saski C."/>
            <person name="Simmons J."/>
            <person name="Soderlund C."/>
            <person name="Nelson W."/>
            <person name="de la Bastide M."/>
            <person name="Spiegel L."/>
            <person name="Nascimento L."/>
            <person name="Huang E."/>
            <person name="Preston R."/>
            <person name="Zutavern T."/>
            <person name="Palmer L."/>
            <person name="O'Shaughnessy A."/>
            <person name="Dike S."/>
            <person name="McCombie W.R."/>
            <person name="Minx P."/>
            <person name="Cordum H."/>
            <person name="Wilson R."/>
            <person name="Jin W."/>
            <person name="Lee H.R."/>
            <person name="Jiang J."/>
            <person name="Jackson S."/>
        </authorList>
    </citation>
    <scope>NUCLEOTIDE SEQUENCE [LARGE SCALE GENOMIC DNA]</scope>
</reference>
<name>Q10PF4_ORYSJ</name>
<feature type="compositionally biased region" description="Polar residues" evidence="1">
    <location>
        <begin position="45"/>
        <end position="57"/>
    </location>
</feature>
<dbReference type="PANTHER" id="PTHR33170:SF41">
    <property type="entry name" value="CCHC-TYPE DOMAIN-CONTAINING PROTEIN"/>
    <property type="match status" value="1"/>
</dbReference>
<dbReference type="InterPro" id="IPR000477">
    <property type="entry name" value="RT_dom"/>
</dbReference>
<evidence type="ECO:0000259" key="2">
    <source>
        <dbReference type="PROSITE" id="PS50878"/>
    </source>
</evidence>
<accession>Q10PF4</accession>
<feature type="region of interest" description="Disordered" evidence="1">
    <location>
        <begin position="865"/>
        <end position="901"/>
    </location>
</feature>
<sequence>MTGRPKPVHAVTPSPASPIRSKFWATPDDDDSEDDDEAPTPPPFTGSSATSSPSTEEFVNEASAAGFSRAQLVMAEQQLQAGKNSDQRLPEVILSTLLRRKLVGPPWRGPLPAERVSPPRTLGDCLASASRCPRRRRRDGRRCGVPRSSSSPEAGTVGSKFVIPKSLGVSNDSDQLLRQGSRPDFPPLCGAHSSVSTAIASAGGEVRRPAPSASQSDRIRLGPGKWFRPTKGLISLFARSGLKPRSRKLQPPSRPTATISYAAVVRRGKAMAAHGGRGFGGQGGGRGWGFAQGFHPGFDGGRGRGRDQRGRPHGHNGGGFGGGYGGGYGGGGYGGNSHGGYGGNRNRRGWQGGRRFAPAAGHAAGQFHAGGGVPGHQAGGQAVVGQLQQQAAAGQFQPAGFQTAGLADQQPAQAPFQAPLAGQQPTQPAAAGNQTREAGAVLFQQVSQSQKAQVAAPANGGGLGTSQVGTSALLASSQAAPAAAPAGSTRGAIIGGSAQDPAATHLEGFMATKPEPAQAGKQKSKGKPYCFRCYTKGHTLDDCTVLLCCDLCFENHVLKNCPNVKKTNAIAAPCGYAVEGMGFYYIPMNDNPKSNVEEHTVLVRVLDGSFTVDQLTVELDRLLPAKITWEIGLKGSDAFIITNFPSELREYAVNWGPMDTKTIKGKIRFEKGVENDVNRYEIDKVWVQFRGLPSELREFPIIWAIGSILGVSKAVDMRFTKTFGRSRLKVAVLDPNRIPDYVDVVIGDFVYELQFRMEIDMPVGEPSVIDMDSTTDNDGDNDGKGEDPMEEDANKNNGTPDDLPKDAAPENAPADQLPKHGAGAETGKLKEKTVAKSDPGKNKRPVAVLSQGISLEGSIQWQANMLGNHGSSSKPVVHKGETVSPLRSSKRNVSSLEQDSMEKATKLKARKNLDSTAAKDDSVILATTDSLGINLGDDVSSVLDSVHSLKQIELQRFNDFCSSSKEEKRSCEENSSVCSEDNVDIDALNTICSEIAESLGDGGYDPLCLHTPLSQIKRRQPKAQSDLKGHFLSELVRVCSKETIPTVVGGDFNILRNPQEKNNDTFNDRWPFLFNAVIDTLNLRELESSGRSFTWANHLQNQTFEKLDRILVSTEFETKFPLSTVSILTREISDHTPLLYNSGGASAAYQPQFKFELGWLRRDGFSDIVKEVWQGVSIEGTPLERWQRKIRRLRQFLRGWAKNITGAYKKEKKELLDKLDTLDKKAEHTILNEFELNVKHVLNDRLAELLREEEIKWYQRAKVKHLLEGDANTKYYHLLANGRHRKTRIFQLQDGNEVITGDAQLKEHITKYFKTLFGPSQTSSIFLDESQVDDIRQVSAEENESLTADFTEEEIKCAIFQMKHNTAPGPDGFPPEFYQAFWTIIKDDLLALFSDFQQGSLPLNSLNFGTIILLPKQKDVRTIQQYRPICLLNVSFKIFTKVATNRLTSVAQKVIKPTQTAFLPGRNIMEGAIILHETLHELHTKKQDGVIFKIDFEKAYDKVRWSFLQQTLRMKGFSHKWCSWVEKFTQGGNVSIKVNDQVGNYFQSKKGLRQGDPMSPVLFNIVVDMLAILIARAKNADRVEGVIPHLIQDGLSILQYADDTASGNFTVKSMYAALISNGIRVSQDIWQIKVLFRGTHWLRQWAKLQRHEDLRSQLIAASQHLESSALQFFSSNGWLSARHIGL</sequence>
<evidence type="ECO:0000256" key="1">
    <source>
        <dbReference type="SAM" id="MobiDB-lite"/>
    </source>
</evidence>
<dbReference type="PROSITE" id="PS50878">
    <property type="entry name" value="RT_POL"/>
    <property type="match status" value="1"/>
</dbReference>
<dbReference type="EMBL" id="DP000009">
    <property type="protein sequence ID" value="ABF94843.1"/>
    <property type="molecule type" value="Genomic_DNA"/>
</dbReference>
<dbReference type="SUPFAM" id="SSF56672">
    <property type="entry name" value="DNA/RNA polymerases"/>
    <property type="match status" value="1"/>
</dbReference>
<dbReference type="PANTHER" id="PTHR33170">
    <property type="entry name" value="DUF4283 DOMAIN-CONTAINING PROTEIN-RELATED"/>
    <property type="match status" value="1"/>
</dbReference>
<feature type="compositionally biased region" description="Basic and acidic residues" evidence="1">
    <location>
        <begin position="301"/>
        <end position="310"/>
    </location>
</feature>
<feature type="compositionally biased region" description="Polar residues" evidence="1">
    <location>
        <begin position="865"/>
        <end position="874"/>
    </location>
</feature>
<feature type="domain" description="Reverse transcriptase" evidence="2">
    <location>
        <begin position="1395"/>
        <end position="1659"/>
    </location>
</feature>
<organism evidence="3">
    <name type="scientific">Oryza sativa subsp. japonica</name>
    <name type="common">Rice</name>
    <dbReference type="NCBI Taxonomy" id="39947"/>
    <lineage>
        <taxon>Eukaryota</taxon>
        <taxon>Viridiplantae</taxon>
        <taxon>Streptophyta</taxon>
        <taxon>Embryophyta</taxon>
        <taxon>Tracheophyta</taxon>
        <taxon>Spermatophyta</taxon>
        <taxon>Magnoliopsida</taxon>
        <taxon>Liliopsida</taxon>
        <taxon>Poales</taxon>
        <taxon>Poaceae</taxon>
        <taxon>BOP clade</taxon>
        <taxon>Oryzoideae</taxon>
        <taxon>Oryzeae</taxon>
        <taxon>Oryzinae</taxon>
        <taxon>Oryza</taxon>
        <taxon>Oryza sativa</taxon>
    </lineage>
</organism>
<dbReference type="Pfam" id="PF00078">
    <property type="entry name" value="RVT_1"/>
    <property type="match status" value="1"/>
</dbReference>
<reference evidence="3" key="2">
    <citation type="submission" date="2006-06" db="EMBL/GenBank/DDBJ databases">
        <authorList>
            <person name="Buell R."/>
            <person name="Wing R.A."/>
            <person name="McCombie W.A."/>
            <person name="Ouyang S."/>
        </authorList>
    </citation>
    <scope>NUCLEOTIDE SEQUENCE</scope>
</reference>
<protein>
    <submittedName>
        <fullName evidence="3">Retrotransposon protein, putative, unclassified, expressed</fullName>
    </submittedName>
</protein>
<feature type="compositionally biased region" description="Polar residues" evidence="1">
    <location>
        <begin position="885"/>
        <end position="898"/>
    </location>
</feature>